<dbReference type="Gene3D" id="3.60.10.10">
    <property type="entry name" value="Endonuclease/exonuclease/phosphatase"/>
    <property type="match status" value="1"/>
</dbReference>
<dbReference type="AlphaFoldDB" id="W1V9M9"/>
<name>W1V9M9_9ACTO</name>
<feature type="compositionally biased region" description="Polar residues" evidence="1">
    <location>
        <begin position="27"/>
        <end position="43"/>
    </location>
</feature>
<gene>
    <name evidence="4" type="ORF">Q605_AUC00947G0002</name>
</gene>
<keyword evidence="4" id="KW-0378">Hydrolase</keyword>
<feature type="transmembrane region" description="Helical" evidence="2">
    <location>
        <begin position="152"/>
        <end position="170"/>
    </location>
</feature>
<sequence>MMGPMSDLDADADSAGELGSSRGEAGSTAQTSSRSGKRSQASLRSHRAVDSRRSHGARLPRRPGAPRSAWRQATRAVGWCVTVLICAVGLLSLAPDILGAINPALRLSIRAPFTQALAVRSALVVLFAAVGVLFVLLALVGAWRRDLGRRRVIIAVVLVLVAGVHAWVLADRGLGRSDEARPAMAQAADADPGDWDGSLTMLSFNTYMGRAKVIDLALEVRQVAPDVVVLLEASEELTQQLLELTGQDGFSFTAFTAGDGGSSLTTTVLVSAAIGPYEQGKVSGMGHGAVYLTPAGGDELNGHARPTILGVHTIAPLPSTMELWRQSVEKVVERCQSPQAGLVVAGDFNATLDHAVMRELGGCADAAVQGGVGGLATWPTSTRTALFGATIDHVLVDAVTWRTRWAEVVQVAGSDHRALVVELEGRAEAASL</sequence>
<keyword evidence="2" id="KW-1133">Transmembrane helix</keyword>
<keyword evidence="2" id="KW-0472">Membrane</keyword>
<feature type="region of interest" description="Disordered" evidence="1">
    <location>
        <begin position="1"/>
        <end position="67"/>
    </location>
</feature>
<dbReference type="InterPro" id="IPR005135">
    <property type="entry name" value="Endo/exonuclease/phosphatase"/>
</dbReference>
<dbReference type="PATRIC" id="fig|1403939.3.peg.1507"/>
<accession>W1V9M9</accession>
<evidence type="ECO:0000313" key="4">
    <source>
        <dbReference type="EMBL" id="ETJ02733.1"/>
    </source>
</evidence>
<feature type="transmembrane region" description="Helical" evidence="2">
    <location>
        <begin position="118"/>
        <end position="140"/>
    </location>
</feature>
<evidence type="ECO:0000259" key="3">
    <source>
        <dbReference type="Pfam" id="PF03372"/>
    </source>
</evidence>
<dbReference type="SUPFAM" id="SSF56219">
    <property type="entry name" value="DNase I-like"/>
    <property type="match status" value="1"/>
</dbReference>
<proteinExistence type="predicted"/>
<keyword evidence="2" id="KW-0812">Transmembrane</keyword>
<dbReference type="GO" id="GO:0004527">
    <property type="term" value="F:exonuclease activity"/>
    <property type="evidence" value="ECO:0007669"/>
    <property type="project" value="UniProtKB-KW"/>
</dbReference>
<comment type="caution">
    <text evidence="4">The sequence shown here is derived from an EMBL/GenBank/DDBJ whole genome shotgun (WGS) entry which is preliminary data.</text>
</comment>
<reference evidence="4 5" key="1">
    <citation type="submission" date="2013-12" db="EMBL/GenBank/DDBJ databases">
        <title>A Varibaculum cambriense genome reconstructed from a premature infant gut community with otherwise low bacterial novelty that shifts toward anaerobic metabolism during the third week of life.</title>
        <authorList>
            <person name="Brown C.T."/>
            <person name="Sharon I."/>
            <person name="Thomas B.C."/>
            <person name="Castelle C.J."/>
            <person name="Morowitz M.J."/>
            <person name="Banfield J.F."/>
        </authorList>
    </citation>
    <scope>NUCLEOTIDE SEQUENCE [LARGE SCALE GENOMIC DNA]</scope>
    <source>
        <strain evidence="5">DORA_12</strain>
    </source>
</reference>
<feature type="domain" description="Endonuclease/exonuclease/phosphatase" evidence="3">
    <location>
        <begin position="202"/>
        <end position="416"/>
    </location>
</feature>
<keyword evidence="4" id="KW-0269">Exonuclease</keyword>
<evidence type="ECO:0000256" key="2">
    <source>
        <dbReference type="SAM" id="Phobius"/>
    </source>
</evidence>
<keyword evidence="4" id="KW-0255">Endonuclease</keyword>
<dbReference type="Proteomes" id="UP000018852">
    <property type="component" value="Unassembled WGS sequence"/>
</dbReference>
<organism evidence="4 5">
    <name type="scientific">Actinomyces urogenitalis DORA_12</name>
    <dbReference type="NCBI Taxonomy" id="1403939"/>
    <lineage>
        <taxon>Bacteria</taxon>
        <taxon>Bacillati</taxon>
        <taxon>Actinomycetota</taxon>
        <taxon>Actinomycetes</taxon>
        <taxon>Actinomycetales</taxon>
        <taxon>Actinomycetaceae</taxon>
        <taxon>Actinomyces</taxon>
    </lineage>
</organism>
<dbReference type="Pfam" id="PF03372">
    <property type="entry name" value="Exo_endo_phos"/>
    <property type="match status" value="1"/>
</dbReference>
<evidence type="ECO:0000256" key="1">
    <source>
        <dbReference type="SAM" id="MobiDB-lite"/>
    </source>
</evidence>
<evidence type="ECO:0000313" key="5">
    <source>
        <dbReference type="Proteomes" id="UP000018852"/>
    </source>
</evidence>
<dbReference type="InterPro" id="IPR036691">
    <property type="entry name" value="Endo/exonu/phosph_ase_sf"/>
</dbReference>
<keyword evidence="4" id="KW-0540">Nuclease</keyword>
<feature type="transmembrane region" description="Helical" evidence="2">
    <location>
        <begin position="76"/>
        <end position="98"/>
    </location>
</feature>
<protein>
    <submittedName>
        <fullName evidence="4">Endonuclease/exonuclease/phosphatase</fullName>
    </submittedName>
</protein>
<dbReference type="EMBL" id="AZLV01000947">
    <property type="protein sequence ID" value="ETJ02733.1"/>
    <property type="molecule type" value="Genomic_DNA"/>
</dbReference>
<dbReference type="GO" id="GO:0004519">
    <property type="term" value="F:endonuclease activity"/>
    <property type="evidence" value="ECO:0007669"/>
    <property type="project" value="UniProtKB-KW"/>
</dbReference>